<accession>A0A6M6E084</accession>
<dbReference type="RefSeq" id="WP_171778246.1">
    <property type="nucleotide sequence ID" value="NZ_CP045273.1"/>
</dbReference>
<dbReference type="EMBL" id="CP045273">
    <property type="protein sequence ID" value="QJX80260.1"/>
    <property type="molecule type" value="Genomic_DNA"/>
</dbReference>
<keyword evidence="1" id="KW-1133">Transmembrane helix</keyword>
<proteinExistence type="predicted"/>
<keyword evidence="1" id="KW-0472">Membrane</keyword>
<reference evidence="2 3" key="1">
    <citation type="submission" date="2019-10" db="EMBL/GenBank/DDBJ databases">
        <title>Complete genome sequences for adaption low water activity.</title>
        <authorList>
            <person name="Zhao L."/>
            <person name="Zhong J."/>
        </authorList>
    </citation>
    <scope>NUCLEOTIDE SEQUENCE [LARGE SCALE GENOMIC DNA]</scope>
    <source>
        <strain evidence="2 3">FDU301</strain>
        <plasmid evidence="3">pfdu301a</plasmid>
    </source>
</reference>
<feature type="transmembrane region" description="Helical" evidence="1">
    <location>
        <begin position="136"/>
        <end position="157"/>
    </location>
</feature>
<feature type="transmembrane region" description="Helical" evidence="1">
    <location>
        <begin position="82"/>
        <end position="103"/>
    </location>
</feature>
<protein>
    <submittedName>
        <fullName evidence="2">Uncharacterized protein</fullName>
    </submittedName>
</protein>
<evidence type="ECO:0000256" key="1">
    <source>
        <dbReference type="SAM" id="Phobius"/>
    </source>
</evidence>
<geneLocation type="plasmid" evidence="3">
    <name>pfdu301a</name>
</geneLocation>
<keyword evidence="2" id="KW-0614">Plasmid</keyword>
<gene>
    <name evidence="2" type="ORF">FDZ14_29630</name>
</gene>
<dbReference type="AlphaFoldDB" id="A0A6M6E084"/>
<feature type="transmembrane region" description="Helical" evidence="1">
    <location>
        <begin position="110"/>
        <end position="130"/>
    </location>
</feature>
<evidence type="ECO:0000313" key="2">
    <source>
        <dbReference type="EMBL" id="QJX80260.1"/>
    </source>
</evidence>
<dbReference type="Proteomes" id="UP000501076">
    <property type="component" value="Plasmid pFDU301A"/>
</dbReference>
<feature type="transmembrane region" description="Helical" evidence="1">
    <location>
        <begin position="6"/>
        <end position="22"/>
    </location>
</feature>
<keyword evidence="1" id="KW-0812">Transmembrane</keyword>
<evidence type="ECO:0000313" key="3">
    <source>
        <dbReference type="Proteomes" id="UP000501076"/>
    </source>
</evidence>
<name>A0A6M6E084_PRIMG</name>
<sequence>MTIYISVAITFAIVFGILFVLFQKMKKGTEQTTVSMLFAMIIASGAICLIFVLPAVILFLTFWGISYALPNLIDINSYKSLFSLSFLAIGIAFIVEIFFSGIFSGIIRYFNLHLIVSIILKILIYSTLLYVLSSKLLLNVTITFLAALIVSTFIILLERSIEDIYAKRRGKNSNINTNEHM</sequence>
<feature type="transmembrane region" description="Helical" evidence="1">
    <location>
        <begin position="34"/>
        <end position="62"/>
    </location>
</feature>
<organism evidence="2 3">
    <name type="scientific">Priestia megaterium</name>
    <name type="common">Bacillus megaterium</name>
    <dbReference type="NCBI Taxonomy" id="1404"/>
    <lineage>
        <taxon>Bacteria</taxon>
        <taxon>Bacillati</taxon>
        <taxon>Bacillota</taxon>
        <taxon>Bacilli</taxon>
        <taxon>Bacillales</taxon>
        <taxon>Bacillaceae</taxon>
        <taxon>Priestia</taxon>
    </lineage>
</organism>